<evidence type="ECO:0000313" key="1">
    <source>
        <dbReference type="EMBL" id="RDY12099.1"/>
    </source>
</evidence>
<comment type="caution">
    <text evidence="1">The sequence shown here is derived from an EMBL/GenBank/DDBJ whole genome shotgun (WGS) entry which is preliminary data.</text>
</comment>
<protein>
    <submittedName>
        <fullName evidence="1">Uncharacterized protein</fullName>
    </submittedName>
</protein>
<accession>A0A371IAR1</accession>
<gene>
    <name evidence="1" type="ORF">CR513_03160</name>
</gene>
<dbReference type="Proteomes" id="UP000257109">
    <property type="component" value="Unassembled WGS sequence"/>
</dbReference>
<evidence type="ECO:0000313" key="2">
    <source>
        <dbReference type="Proteomes" id="UP000257109"/>
    </source>
</evidence>
<name>A0A371IAR1_MUCPR</name>
<dbReference type="AlphaFoldDB" id="A0A371IAR1"/>
<keyword evidence="2" id="KW-1185">Reference proteome</keyword>
<proteinExistence type="predicted"/>
<organism evidence="1 2">
    <name type="scientific">Mucuna pruriens</name>
    <name type="common">Velvet bean</name>
    <name type="synonym">Dolichos pruriens</name>
    <dbReference type="NCBI Taxonomy" id="157652"/>
    <lineage>
        <taxon>Eukaryota</taxon>
        <taxon>Viridiplantae</taxon>
        <taxon>Streptophyta</taxon>
        <taxon>Embryophyta</taxon>
        <taxon>Tracheophyta</taxon>
        <taxon>Spermatophyta</taxon>
        <taxon>Magnoliopsida</taxon>
        <taxon>eudicotyledons</taxon>
        <taxon>Gunneridae</taxon>
        <taxon>Pentapetalae</taxon>
        <taxon>rosids</taxon>
        <taxon>fabids</taxon>
        <taxon>Fabales</taxon>
        <taxon>Fabaceae</taxon>
        <taxon>Papilionoideae</taxon>
        <taxon>50 kb inversion clade</taxon>
        <taxon>NPAAA clade</taxon>
        <taxon>indigoferoid/millettioid clade</taxon>
        <taxon>Phaseoleae</taxon>
        <taxon>Mucuna</taxon>
    </lineage>
</organism>
<sequence>FFTSTSYIWKTKLPSTQVVKMRIYLKTQFVGYNYEKAWDKLKEEFQGTKRTKRRLLHKSLSEELSYQRVMEKILSSSMICKLLNKEDLGEWKKILKLLLLPTPKANPKAIIILGKNSFVKCRAYNQFGHVKKQRSMTIDNGMTNHMTNNLAFLRNMIHPTSPKSP</sequence>
<reference evidence="1" key="1">
    <citation type="submission" date="2018-05" db="EMBL/GenBank/DDBJ databases">
        <title>Draft genome of Mucuna pruriens seed.</title>
        <authorList>
            <person name="Nnadi N.E."/>
            <person name="Vos R."/>
            <person name="Hasami M.H."/>
            <person name="Devisetty U.K."/>
            <person name="Aguiy J.C."/>
        </authorList>
    </citation>
    <scope>NUCLEOTIDE SEQUENCE [LARGE SCALE GENOMIC DNA]</scope>
    <source>
        <strain evidence="1">JCA_2017</strain>
    </source>
</reference>
<dbReference type="EMBL" id="QJKJ01000529">
    <property type="protein sequence ID" value="RDY12099.1"/>
    <property type="molecule type" value="Genomic_DNA"/>
</dbReference>
<feature type="non-terminal residue" evidence="1">
    <location>
        <position position="1"/>
    </location>
</feature>